<dbReference type="InterPro" id="IPR011992">
    <property type="entry name" value="EF-hand-dom_pair"/>
</dbReference>
<dbReference type="SMART" id="SM00054">
    <property type="entry name" value="EFh"/>
    <property type="match status" value="2"/>
</dbReference>
<protein>
    <recommendedName>
        <fullName evidence="2">EF-hand domain-containing protein</fullName>
    </recommendedName>
</protein>
<dbReference type="PROSITE" id="PS00018">
    <property type="entry name" value="EF_HAND_1"/>
    <property type="match status" value="2"/>
</dbReference>
<sequence length="111" mass="12648">MTLIVTRGVDKGCSKTLPRTSKVDKQSPPKLPYNEKELNGVFRRFDTDHDGRLSRQEITNAFHSLGSIVPCWRAWRALRHADANKDGFVSENEFNQLVKYAAKYGFLLHGV</sequence>
<dbReference type="CDD" id="cd00051">
    <property type="entry name" value="EFh"/>
    <property type="match status" value="1"/>
</dbReference>
<dbReference type="InterPro" id="IPR018247">
    <property type="entry name" value="EF_Hand_1_Ca_BS"/>
</dbReference>
<dbReference type="Proteomes" id="UP000827721">
    <property type="component" value="Unassembled WGS sequence"/>
</dbReference>
<evidence type="ECO:0000313" key="4">
    <source>
        <dbReference type="Proteomes" id="UP000827721"/>
    </source>
</evidence>
<reference evidence="3 4" key="1">
    <citation type="submission" date="2021-02" db="EMBL/GenBank/DDBJ databases">
        <title>Plant Genome Project.</title>
        <authorList>
            <person name="Zhang R.-G."/>
        </authorList>
    </citation>
    <scope>NUCLEOTIDE SEQUENCE [LARGE SCALE GENOMIC DNA]</scope>
    <source>
        <tissue evidence="3">Leaves</tissue>
    </source>
</reference>
<proteinExistence type="predicted"/>
<keyword evidence="4" id="KW-1185">Reference proteome</keyword>
<organism evidence="3 4">
    <name type="scientific">Xanthoceras sorbifolium</name>
    <dbReference type="NCBI Taxonomy" id="99658"/>
    <lineage>
        <taxon>Eukaryota</taxon>
        <taxon>Viridiplantae</taxon>
        <taxon>Streptophyta</taxon>
        <taxon>Embryophyta</taxon>
        <taxon>Tracheophyta</taxon>
        <taxon>Spermatophyta</taxon>
        <taxon>Magnoliopsida</taxon>
        <taxon>eudicotyledons</taxon>
        <taxon>Gunneridae</taxon>
        <taxon>Pentapetalae</taxon>
        <taxon>rosids</taxon>
        <taxon>malvids</taxon>
        <taxon>Sapindales</taxon>
        <taxon>Sapindaceae</taxon>
        <taxon>Xanthoceroideae</taxon>
        <taxon>Xanthoceras</taxon>
    </lineage>
</organism>
<keyword evidence="1" id="KW-0106">Calcium</keyword>
<feature type="domain" description="EF-hand" evidence="2">
    <location>
        <begin position="73"/>
        <end position="104"/>
    </location>
</feature>
<dbReference type="Gene3D" id="1.10.238.10">
    <property type="entry name" value="EF-hand"/>
    <property type="match status" value="1"/>
</dbReference>
<comment type="caution">
    <text evidence="3">The sequence shown here is derived from an EMBL/GenBank/DDBJ whole genome shotgun (WGS) entry which is preliminary data.</text>
</comment>
<feature type="domain" description="EF-hand" evidence="2">
    <location>
        <begin position="33"/>
        <end position="68"/>
    </location>
</feature>
<name>A0ABQ8HSQ6_9ROSI</name>
<evidence type="ECO:0000313" key="3">
    <source>
        <dbReference type="EMBL" id="KAH7567410.1"/>
    </source>
</evidence>
<accession>A0ABQ8HSQ6</accession>
<evidence type="ECO:0000259" key="2">
    <source>
        <dbReference type="PROSITE" id="PS50222"/>
    </source>
</evidence>
<dbReference type="InterPro" id="IPR002048">
    <property type="entry name" value="EF_hand_dom"/>
</dbReference>
<dbReference type="PROSITE" id="PS50222">
    <property type="entry name" value="EF_HAND_2"/>
    <property type="match status" value="2"/>
</dbReference>
<gene>
    <name evidence="3" type="ORF">JRO89_XS07G0068300</name>
</gene>
<dbReference type="EMBL" id="JAFEMO010000007">
    <property type="protein sequence ID" value="KAH7567410.1"/>
    <property type="molecule type" value="Genomic_DNA"/>
</dbReference>
<dbReference type="SUPFAM" id="SSF47473">
    <property type="entry name" value="EF-hand"/>
    <property type="match status" value="1"/>
</dbReference>
<dbReference type="Pfam" id="PF13499">
    <property type="entry name" value="EF-hand_7"/>
    <property type="match status" value="1"/>
</dbReference>
<evidence type="ECO:0000256" key="1">
    <source>
        <dbReference type="ARBA" id="ARBA00022837"/>
    </source>
</evidence>